<feature type="transmembrane region" description="Helical" evidence="1">
    <location>
        <begin position="86"/>
        <end position="104"/>
    </location>
</feature>
<dbReference type="STRING" id="709986.Deima_2145"/>
<keyword evidence="1" id="KW-1133">Transmembrane helix</keyword>
<evidence type="ECO:0000313" key="2">
    <source>
        <dbReference type="EMBL" id="ADV67785.1"/>
    </source>
</evidence>
<keyword evidence="1" id="KW-0812">Transmembrane</keyword>
<dbReference type="KEGG" id="dmr:Deima_2145"/>
<evidence type="ECO:0008006" key="4">
    <source>
        <dbReference type="Google" id="ProtNLM"/>
    </source>
</evidence>
<feature type="transmembrane region" description="Helical" evidence="1">
    <location>
        <begin position="12"/>
        <end position="34"/>
    </location>
</feature>
<dbReference type="OrthoDB" id="72397at2"/>
<feature type="transmembrane region" description="Helical" evidence="1">
    <location>
        <begin position="125"/>
        <end position="142"/>
    </location>
</feature>
<keyword evidence="1" id="KW-0472">Membrane</keyword>
<dbReference type="RefSeq" id="WP_013557290.1">
    <property type="nucleotide sequence ID" value="NC_014958.1"/>
</dbReference>
<name>E8U9P6_DEIML</name>
<accession>E8U9P6</accession>
<reference evidence="2 3" key="1">
    <citation type="journal article" date="2011" name="Stand. Genomic Sci.">
        <title>Complete genome sequence of Deinococcus maricopensis type strain (LB-34).</title>
        <authorList>
            <person name="Pukall R."/>
            <person name="Zeytun A."/>
            <person name="Lucas S."/>
            <person name="Lapidus A."/>
            <person name="Hammon N."/>
            <person name="Deshpande S."/>
            <person name="Nolan M."/>
            <person name="Cheng J.F."/>
            <person name="Pitluck S."/>
            <person name="Liolios K."/>
            <person name="Pagani I."/>
            <person name="Mikhailova N."/>
            <person name="Ivanova N."/>
            <person name="Mavromatis K."/>
            <person name="Pati A."/>
            <person name="Tapia R."/>
            <person name="Han C."/>
            <person name="Goodwin L."/>
            <person name="Chen A."/>
            <person name="Palaniappan K."/>
            <person name="Land M."/>
            <person name="Hauser L."/>
            <person name="Chang Y.J."/>
            <person name="Jeffries C.D."/>
            <person name="Brambilla E.M."/>
            <person name="Rohde M."/>
            <person name="Goker M."/>
            <person name="Detter J.C."/>
            <person name="Woyke T."/>
            <person name="Bristow J."/>
            <person name="Eisen J.A."/>
            <person name="Markowitz V."/>
            <person name="Hugenholtz P."/>
            <person name="Kyrpides N.C."/>
            <person name="Klenk H.P."/>
        </authorList>
    </citation>
    <scope>NUCLEOTIDE SEQUENCE [LARGE SCALE GENOMIC DNA]</scope>
    <source>
        <strain evidence="3">DSM 21211 / LMG 22137 / NRRL B-23946 / LB-34</strain>
    </source>
</reference>
<evidence type="ECO:0000313" key="3">
    <source>
        <dbReference type="Proteomes" id="UP000008635"/>
    </source>
</evidence>
<reference evidence="3" key="2">
    <citation type="submission" date="2011-01" db="EMBL/GenBank/DDBJ databases">
        <title>The complete genome of Deinococcus maricopensis DSM 21211.</title>
        <authorList>
            <consortium name="US DOE Joint Genome Institute (JGI-PGF)"/>
            <person name="Lucas S."/>
            <person name="Copeland A."/>
            <person name="Lapidus A."/>
            <person name="Goodwin L."/>
            <person name="Pitluck S."/>
            <person name="Kyrpides N."/>
            <person name="Mavromatis K."/>
            <person name="Pagani I."/>
            <person name="Ivanova N."/>
            <person name="Ovchinnikova G."/>
            <person name="Zeytun A."/>
            <person name="Detter J.C."/>
            <person name="Han C."/>
            <person name="Land M."/>
            <person name="Hauser L."/>
            <person name="Markowitz V."/>
            <person name="Cheng J.-F."/>
            <person name="Hugenholtz P."/>
            <person name="Woyke T."/>
            <person name="Wu D."/>
            <person name="Pukall R."/>
            <person name="Gehrich-Schroeter G."/>
            <person name="Brambilla E."/>
            <person name="Klenk H.-P."/>
            <person name="Eisen J.A."/>
        </authorList>
    </citation>
    <scope>NUCLEOTIDE SEQUENCE [LARGE SCALE GENOMIC DNA]</scope>
    <source>
        <strain evidence="3">DSM 21211 / LMG 22137 / NRRL B-23946 / LB-34</strain>
    </source>
</reference>
<gene>
    <name evidence="2" type="ordered locus">Deima_2145</name>
</gene>
<dbReference type="EMBL" id="CP002454">
    <property type="protein sequence ID" value="ADV67785.1"/>
    <property type="molecule type" value="Genomic_DNA"/>
</dbReference>
<dbReference type="AlphaFoldDB" id="E8U9P6"/>
<dbReference type="HOGENOM" id="CLU_134903_1_0_0"/>
<organism evidence="2 3">
    <name type="scientific">Deinococcus maricopensis (strain DSM 21211 / LMG 22137 / NRRL B-23946 / LB-34)</name>
    <dbReference type="NCBI Taxonomy" id="709986"/>
    <lineage>
        <taxon>Bacteria</taxon>
        <taxon>Thermotogati</taxon>
        <taxon>Deinococcota</taxon>
        <taxon>Deinococci</taxon>
        <taxon>Deinococcales</taxon>
        <taxon>Deinococcaceae</taxon>
        <taxon>Deinococcus</taxon>
    </lineage>
</organism>
<keyword evidence="3" id="KW-1185">Reference proteome</keyword>
<proteinExistence type="predicted"/>
<protein>
    <recommendedName>
        <fullName evidence="4">Cytochrome b561 bacterial/Ni-hydrogenase domain-containing protein</fullName>
    </recommendedName>
</protein>
<dbReference type="Proteomes" id="UP000008635">
    <property type="component" value="Chromosome"/>
</dbReference>
<sequence length="152" mass="16922" precursor="true">MYEFFLTAHNWLRWAVLLAGLYAFARALSGMGGAKPFTRQDRTAGSLFTGLMDLQLLIGLILYFALSPITKLALANFGAAMKVQEQRFFAVEHLLAMIVAVVFAHLGTALSKRQDTARAQFRTQALWYGLSLVAMLAMIPWWRPLLRGLTGA</sequence>
<evidence type="ECO:0000256" key="1">
    <source>
        <dbReference type="SAM" id="Phobius"/>
    </source>
</evidence>
<dbReference type="eggNOG" id="ENOG503196E">
    <property type="taxonomic scope" value="Bacteria"/>
</dbReference>
<feature type="transmembrane region" description="Helical" evidence="1">
    <location>
        <begin position="46"/>
        <end position="66"/>
    </location>
</feature>